<comment type="caution">
    <text evidence="1">The sequence shown here is derived from an EMBL/GenBank/DDBJ whole genome shotgun (WGS) entry which is preliminary data.</text>
</comment>
<keyword evidence="2" id="KW-1185">Reference proteome</keyword>
<evidence type="ECO:0000313" key="1">
    <source>
        <dbReference type="EMBL" id="MDR6442482.1"/>
    </source>
</evidence>
<sequence length="193" mass="21905">MNNFENDLTQWNSLAMAGEFDKAQKFYYDELFETIIEKFVTKHEGSLQRGGVLFSMLGFSPEPIILSARLIQPDSHVIFTTNNKESNNSGDIIDRFLEHSYAITYLANEDFNVVYSALKETVIQNPKSQIVIDITGGKKSMVAAAAIFGKDFGCKVIYVDFEHYIKELRKPLPGSEIMKLVYSPNTNQPEIFL</sequence>
<dbReference type="Proteomes" id="UP001184376">
    <property type="component" value="Unassembled WGS sequence"/>
</dbReference>
<dbReference type="EMBL" id="JAVDRG010000005">
    <property type="protein sequence ID" value="MDR6442482.1"/>
    <property type="molecule type" value="Genomic_DNA"/>
</dbReference>
<name>A0ACC6IXS9_9FLAO</name>
<evidence type="ECO:0000313" key="2">
    <source>
        <dbReference type="Proteomes" id="UP001184376"/>
    </source>
</evidence>
<protein>
    <submittedName>
        <fullName evidence="1">Uncharacterized protein</fullName>
    </submittedName>
</protein>
<reference evidence="1" key="1">
    <citation type="submission" date="2023-07" db="EMBL/GenBank/DDBJ databases">
        <title>Sorghum-associated microbial communities from plants grown in Nebraska, USA.</title>
        <authorList>
            <person name="Schachtman D."/>
        </authorList>
    </citation>
    <scope>NUCLEOTIDE SEQUENCE</scope>
    <source>
        <strain evidence="1">DS1280</strain>
    </source>
</reference>
<organism evidence="1 2">
    <name type="scientific">Chryseobacterium bernardetii</name>
    <dbReference type="NCBI Taxonomy" id="1241978"/>
    <lineage>
        <taxon>Bacteria</taxon>
        <taxon>Pseudomonadati</taxon>
        <taxon>Bacteroidota</taxon>
        <taxon>Flavobacteriia</taxon>
        <taxon>Flavobacteriales</taxon>
        <taxon>Weeksellaceae</taxon>
        <taxon>Chryseobacterium group</taxon>
        <taxon>Chryseobacterium</taxon>
    </lineage>
</organism>
<accession>A0ACC6IXS9</accession>
<gene>
    <name evidence="1" type="ORF">J2795_003207</name>
</gene>
<proteinExistence type="predicted"/>